<dbReference type="Proteomes" id="UP001597371">
    <property type="component" value="Unassembled WGS sequence"/>
</dbReference>
<evidence type="ECO:0000256" key="2">
    <source>
        <dbReference type="ARBA" id="ARBA00003213"/>
    </source>
</evidence>
<dbReference type="SUPFAM" id="SSF52540">
    <property type="entry name" value="P-loop containing nucleoside triphosphate hydrolases"/>
    <property type="match status" value="1"/>
</dbReference>
<accession>A0ABW5CNJ1</accession>
<dbReference type="GO" id="GO:0052381">
    <property type="term" value="F:tRNA dimethylallyltransferase activity"/>
    <property type="evidence" value="ECO:0007669"/>
    <property type="project" value="UniProtKB-EC"/>
</dbReference>
<dbReference type="InterPro" id="IPR018022">
    <property type="entry name" value="IPT"/>
</dbReference>
<keyword evidence="5 10" id="KW-0819">tRNA processing</keyword>
<dbReference type="Pfam" id="PF01715">
    <property type="entry name" value="IPPT"/>
    <property type="match status" value="1"/>
</dbReference>
<organism evidence="14 15">
    <name type="scientific">Aureimonas populi</name>
    <dbReference type="NCBI Taxonomy" id="1701758"/>
    <lineage>
        <taxon>Bacteria</taxon>
        <taxon>Pseudomonadati</taxon>
        <taxon>Pseudomonadota</taxon>
        <taxon>Alphaproteobacteria</taxon>
        <taxon>Hyphomicrobiales</taxon>
        <taxon>Aurantimonadaceae</taxon>
        <taxon>Aureimonas</taxon>
    </lineage>
</organism>
<feature type="site" description="Interaction with substrate tRNA" evidence="10">
    <location>
        <position position="99"/>
    </location>
</feature>
<reference evidence="15" key="1">
    <citation type="journal article" date="2019" name="Int. J. Syst. Evol. Microbiol.">
        <title>The Global Catalogue of Microorganisms (GCM) 10K type strain sequencing project: providing services to taxonomists for standard genome sequencing and annotation.</title>
        <authorList>
            <consortium name="The Broad Institute Genomics Platform"/>
            <consortium name="The Broad Institute Genome Sequencing Center for Infectious Disease"/>
            <person name="Wu L."/>
            <person name="Ma J."/>
        </authorList>
    </citation>
    <scope>NUCLEOTIDE SEQUENCE [LARGE SCALE GENOMIC DNA]</scope>
    <source>
        <strain evidence="15">ZS-35-S2</strain>
    </source>
</reference>
<keyword evidence="7 10" id="KW-0067">ATP-binding</keyword>
<comment type="catalytic activity">
    <reaction evidence="9 10 11">
        <text>adenosine(37) in tRNA + dimethylallyl diphosphate = N(6)-dimethylallyladenosine(37) in tRNA + diphosphate</text>
        <dbReference type="Rhea" id="RHEA:26482"/>
        <dbReference type="Rhea" id="RHEA-COMP:10162"/>
        <dbReference type="Rhea" id="RHEA-COMP:10375"/>
        <dbReference type="ChEBI" id="CHEBI:33019"/>
        <dbReference type="ChEBI" id="CHEBI:57623"/>
        <dbReference type="ChEBI" id="CHEBI:74411"/>
        <dbReference type="ChEBI" id="CHEBI:74415"/>
        <dbReference type="EC" id="2.5.1.75"/>
    </reaction>
</comment>
<keyword evidence="6 10" id="KW-0547">Nucleotide-binding</keyword>
<evidence type="ECO:0000256" key="12">
    <source>
        <dbReference type="RuleBase" id="RU003784"/>
    </source>
</evidence>
<feature type="binding site" evidence="10">
    <location>
        <begin position="8"/>
        <end position="15"/>
    </location>
    <ligand>
        <name>ATP</name>
        <dbReference type="ChEBI" id="CHEBI:30616"/>
    </ligand>
</feature>
<evidence type="ECO:0000256" key="4">
    <source>
        <dbReference type="ARBA" id="ARBA00022679"/>
    </source>
</evidence>
<proteinExistence type="inferred from homology"/>
<feature type="binding site" evidence="10">
    <location>
        <begin position="10"/>
        <end position="15"/>
    </location>
    <ligand>
        <name>substrate</name>
    </ligand>
</feature>
<keyword evidence="15" id="KW-1185">Reference proteome</keyword>
<feature type="site" description="Interaction with substrate tRNA" evidence="10">
    <location>
        <position position="121"/>
    </location>
</feature>
<dbReference type="HAMAP" id="MF_00185">
    <property type="entry name" value="IPP_trans"/>
    <property type="match status" value="1"/>
</dbReference>
<gene>
    <name evidence="10 14" type="primary">miaA</name>
    <name evidence="14" type="ORF">ACFSKQ_07595</name>
</gene>
<keyword evidence="8 10" id="KW-0460">Magnesium</keyword>
<evidence type="ECO:0000256" key="6">
    <source>
        <dbReference type="ARBA" id="ARBA00022741"/>
    </source>
</evidence>
<dbReference type="InterPro" id="IPR039657">
    <property type="entry name" value="Dimethylallyltransferase"/>
</dbReference>
<dbReference type="PANTHER" id="PTHR11088">
    <property type="entry name" value="TRNA DIMETHYLALLYLTRANSFERASE"/>
    <property type="match status" value="1"/>
</dbReference>
<dbReference type="EMBL" id="JBHUIJ010000008">
    <property type="protein sequence ID" value="MFD2237328.1"/>
    <property type="molecule type" value="Genomic_DNA"/>
</dbReference>
<evidence type="ECO:0000256" key="9">
    <source>
        <dbReference type="ARBA" id="ARBA00049563"/>
    </source>
</evidence>
<evidence type="ECO:0000313" key="15">
    <source>
        <dbReference type="Proteomes" id="UP001597371"/>
    </source>
</evidence>
<comment type="function">
    <text evidence="2 10 12">Catalyzes the transfer of a dimethylallyl group onto the adenine at position 37 in tRNAs that read codons beginning with uridine, leading to the formation of N6-(dimethylallyl)adenosine (i(6)A).</text>
</comment>
<dbReference type="InterPro" id="IPR027417">
    <property type="entry name" value="P-loop_NTPase"/>
</dbReference>
<comment type="caution">
    <text evidence="10">Lacks conserved residue(s) required for the propagation of feature annotation.</text>
</comment>
<evidence type="ECO:0000256" key="11">
    <source>
        <dbReference type="RuleBase" id="RU003783"/>
    </source>
</evidence>
<dbReference type="PANTHER" id="PTHR11088:SF60">
    <property type="entry name" value="TRNA DIMETHYLALLYLTRANSFERASE"/>
    <property type="match status" value="1"/>
</dbReference>
<sequence>MKAILIAGPTASGKSALAIRLARKHGGAVVNADSMQVYDGLPILTARPREEEMEGLAHLLYGHRDPAQPYSTGEWAREAAGVLADLRRRGLVPVFCGGTGLYFRALLGGLDDMPPVPEEVRARWRGRMEAEGPQALHRLLAERDGAAAARIRPGDRQRIARALELLEATGAPLAQWRKQSAPPLIEEEAALKLVIAPQRPALRERIARRFDAMLATGAMEEALAFARRPGALEGLAGNAIGLAELLEVQAGRLEMGRARELAITRTRQYAKRQETWFRNQLSAHWRRIEEPEAFGGT</sequence>
<dbReference type="RefSeq" id="WP_209736944.1">
    <property type="nucleotide sequence ID" value="NZ_CP072611.1"/>
</dbReference>
<dbReference type="NCBIfam" id="TIGR00174">
    <property type="entry name" value="miaA"/>
    <property type="match status" value="1"/>
</dbReference>
<comment type="similarity">
    <text evidence="3 10 13">Belongs to the IPP transferase family.</text>
</comment>
<evidence type="ECO:0000256" key="13">
    <source>
        <dbReference type="RuleBase" id="RU003785"/>
    </source>
</evidence>
<dbReference type="Gene3D" id="1.10.20.140">
    <property type="match status" value="1"/>
</dbReference>
<evidence type="ECO:0000313" key="14">
    <source>
        <dbReference type="EMBL" id="MFD2237328.1"/>
    </source>
</evidence>
<comment type="subunit">
    <text evidence="10">Monomer.</text>
</comment>
<evidence type="ECO:0000256" key="5">
    <source>
        <dbReference type="ARBA" id="ARBA00022694"/>
    </source>
</evidence>
<comment type="caution">
    <text evidence="14">The sequence shown here is derived from an EMBL/GenBank/DDBJ whole genome shotgun (WGS) entry which is preliminary data.</text>
</comment>
<comment type="cofactor">
    <cofactor evidence="1 10">
        <name>Mg(2+)</name>
        <dbReference type="ChEBI" id="CHEBI:18420"/>
    </cofactor>
</comment>
<evidence type="ECO:0000256" key="1">
    <source>
        <dbReference type="ARBA" id="ARBA00001946"/>
    </source>
</evidence>
<evidence type="ECO:0000256" key="3">
    <source>
        <dbReference type="ARBA" id="ARBA00005842"/>
    </source>
</evidence>
<name>A0ABW5CNJ1_9HYPH</name>
<protein>
    <recommendedName>
        <fullName evidence="10">tRNA dimethylallyltransferase</fullName>
        <ecNumber evidence="10">2.5.1.75</ecNumber>
    </recommendedName>
    <alternativeName>
        <fullName evidence="10">Dimethylallyl diphosphate:tRNA dimethylallyltransferase</fullName>
        <shortName evidence="10">DMAPP:tRNA dimethylallyltransferase</shortName>
        <shortName evidence="10">DMATase</shortName>
    </alternativeName>
    <alternativeName>
        <fullName evidence="10">Isopentenyl-diphosphate:tRNA isopentenyltransferase</fullName>
        <shortName evidence="10">IPP transferase</shortName>
        <shortName evidence="10">IPPT</shortName>
        <shortName evidence="10">IPTase</shortName>
    </alternativeName>
</protein>
<keyword evidence="4 10" id="KW-0808">Transferase</keyword>
<dbReference type="Gene3D" id="3.40.50.300">
    <property type="entry name" value="P-loop containing nucleotide triphosphate hydrolases"/>
    <property type="match status" value="1"/>
</dbReference>
<evidence type="ECO:0000256" key="10">
    <source>
        <dbReference type="HAMAP-Rule" id="MF_00185"/>
    </source>
</evidence>
<evidence type="ECO:0000256" key="7">
    <source>
        <dbReference type="ARBA" id="ARBA00022840"/>
    </source>
</evidence>
<feature type="region of interest" description="Interaction with substrate tRNA" evidence="10">
    <location>
        <begin position="157"/>
        <end position="161"/>
    </location>
</feature>
<evidence type="ECO:0000256" key="8">
    <source>
        <dbReference type="ARBA" id="ARBA00022842"/>
    </source>
</evidence>
<dbReference type="EC" id="2.5.1.75" evidence="10"/>
<feature type="region of interest" description="Interaction with substrate tRNA" evidence="10">
    <location>
        <begin position="33"/>
        <end position="36"/>
    </location>
</feature>